<dbReference type="KEGG" id="ipo:Ilyop_1560"/>
<dbReference type="FunFam" id="3.40.50.880:FF:000030">
    <property type="entry name" value="Gamma-glutamyl-gamma-aminobutyrate hydrolase PuuD"/>
    <property type="match status" value="1"/>
</dbReference>
<organism evidence="1 2">
    <name type="scientific">Ilyobacter polytropus (strain ATCC 51220 / DSM 2926 / LMG 16218 / CuHBu1)</name>
    <dbReference type="NCBI Taxonomy" id="572544"/>
    <lineage>
        <taxon>Bacteria</taxon>
        <taxon>Fusobacteriati</taxon>
        <taxon>Fusobacteriota</taxon>
        <taxon>Fusobacteriia</taxon>
        <taxon>Fusobacteriales</taxon>
        <taxon>Fusobacteriaceae</taxon>
        <taxon>Ilyobacter</taxon>
    </lineage>
</organism>
<dbReference type="HOGENOM" id="CLU_030756_2_1_0"/>
<dbReference type="Pfam" id="PF07722">
    <property type="entry name" value="Peptidase_C26"/>
    <property type="match status" value="1"/>
</dbReference>
<dbReference type="InterPro" id="IPR011697">
    <property type="entry name" value="Peptidase_C26"/>
</dbReference>
<dbReference type="eggNOG" id="COG2071">
    <property type="taxonomic scope" value="Bacteria"/>
</dbReference>
<dbReference type="GO" id="GO:0006598">
    <property type="term" value="P:polyamine catabolic process"/>
    <property type="evidence" value="ECO:0007669"/>
    <property type="project" value="TreeGrafter"/>
</dbReference>
<dbReference type="GO" id="GO:0033969">
    <property type="term" value="F:gamma-glutamyl-gamma-aminobutyrate hydrolase activity"/>
    <property type="evidence" value="ECO:0007669"/>
    <property type="project" value="TreeGrafter"/>
</dbReference>
<accession>E3H8S5</accession>
<dbReference type="CDD" id="cd01745">
    <property type="entry name" value="GATase1_2"/>
    <property type="match status" value="1"/>
</dbReference>
<name>E3H8S5_ILYPC</name>
<dbReference type="EMBL" id="CP002281">
    <property type="protein sequence ID" value="ADO83339.1"/>
    <property type="molecule type" value="Genomic_DNA"/>
</dbReference>
<dbReference type="RefSeq" id="WP_013388006.1">
    <property type="nucleotide sequence ID" value="NC_014632.1"/>
</dbReference>
<dbReference type="Proteomes" id="UP000006875">
    <property type="component" value="Chromosome"/>
</dbReference>
<dbReference type="InterPro" id="IPR029062">
    <property type="entry name" value="Class_I_gatase-like"/>
</dbReference>
<dbReference type="PANTHER" id="PTHR43235:SF1">
    <property type="entry name" value="GLUTAMINE AMIDOTRANSFERASE PB2B2.05-RELATED"/>
    <property type="match status" value="1"/>
</dbReference>
<dbReference type="PROSITE" id="PS51273">
    <property type="entry name" value="GATASE_TYPE_1"/>
    <property type="match status" value="1"/>
</dbReference>
<dbReference type="Gene3D" id="3.40.50.880">
    <property type="match status" value="1"/>
</dbReference>
<dbReference type="InterPro" id="IPR044668">
    <property type="entry name" value="PuuD-like"/>
</dbReference>
<evidence type="ECO:0000313" key="2">
    <source>
        <dbReference type="Proteomes" id="UP000006875"/>
    </source>
</evidence>
<dbReference type="STRING" id="572544.Ilyop_1560"/>
<keyword evidence="2" id="KW-1185">Reference proteome</keyword>
<gene>
    <name evidence="1" type="ordered locus">Ilyop_1560</name>
</gene>
<evidence type="ECO:0000313" key="1">
    <source>
        <dbReference type="EMBL" id="ADO83339.1"/>
    </source>
</evidence>
<reference evidence="1 2" key="1">
    <citation type="journal article" date="2010" name="Stand. Genomic Sci.">
        <title>Complete genome sequence of Ilyobacter polytropus type strain (CuHbu1).</title>
        <authorList>
            <person name="Sikorski J."/>
            <person name="Chertkov O."/>
            <person name="Lapidus A."/>
            <person name="Nolan M."/>
            <person name="Lucas S."/>
            <person name="Del Rio T.G."/>
            <person name="Tice H."/>
            <person name="Cheng J.F."/>
            <person name="Tapia R."/>
            <person name="Han C."/>
            <person name="Goodwin L."/>
            <person name="Pitluck S."/>
            <person name="Liolios K."/>
            <person name="Ivanova N."/>
            <person name="Mavromatis K."/>
            <person name="Mikhailova N."/>
            <person name="Pati A."/>
            <person name="Chen A."/>
            <person name="Palaniappan K."/>
            <person name="Land M."/>
            <person name="Hauser L."/>
            <person name="Chang Y.J."/>
            <person name="Jeffries C.D."/>
            <person name="Brambilla E."/>
            <person name="Yasawong M."/>
            <person name="Rohde M."/>
            <person name="Pukall R."/>
            <person name="Spring S."/>
            <person name="Goker M."/>
            <person name="Woyke T."/>
            <person name="Bristow J."/>
            <person name="Eisen J.A."/>
            <person name="Markowitz V."/>
            <person name="Hugenholtz P."/>
            <person name="Kyrpides N.C."/>
            <person name="Klenk H.P."/>
        </authorList>
    </citation>
    <scope>NUCLEOTIDE SEQUENCE [LARGE SCALE GENOMIC DNA]</scope>
    <source>
        <strain evidence="2">ATCC 51220 / DSM 2926 / LMG 16218 / CuHBu1</strain>
    </source>
</reference>
<dbReference type="PANTHER" id="PTHR43235">
    <property type="entry name" value="GLUTAMINE AMIDOTRANSFERASE PB2B2.05-RELATED"/>
    <property type="match status" value="1"/>
</dbReference>
<dbReference type="SUPFAM" id="SSF52317">
    <property type="entry name" value="Class I glutamine amidotransferase-like"/>
    <property type="match status" value="1"/>
</dbReference>
<sequence length="239" mass="26874">MKKIGISSGLYINNKMFNDYKMTCVANNYMNSVILAGAVPFVLPCIANENIIEEQLKNLDGIIFTGGEDCSPALYGEETLSKCGRITPERDEADMLFLKKALELKIPILGICRGTQLLNVILGGSLYQDLSYMEEEAFLKHQQEINQAQPSHKIKIQNNSFLKSILGGEAWVNSFHHQSIKELASCFKISAESSDGVIEAYESISEDYFMLGVQWHPEMMAARGNDKMLELFKKFIEKL</sequence>
<protein>
    <submittedName>
        <fullName evidence="1">Peptidase C26</fullName>
    </submittedName>
</protein>
<dbReference type="GO" id="GO:0005829">
    <property type="term" value="C:cytosol"/>
    <property type="evidence" value="ECO:0007669"/>
    <property type="project" value="TreeGrafter"/>
</dbReference>
<dbReference type="AlphaFoldDB" id="E3H8S5"/>
<dbReference type="OrthoDB" id="9813383at2"/>
<proteinExistence type="predicted"/>